<proteinExistence type="predicted"/>
<keyword evidence="2" id="KW-1185">Reference proteome</keyword>
<dbReference type="AlphaFoldDB" id="A0A6N7KM31"/>
<keyword evidence="1" id="KW-0560">Oxidoreductase</keyword>
<gene>
    <name evidence="1" type="ORF">F7Q99_02605</name>
</gene>
<dbReference type="Pfam" id="PF19452">
    <property type="entry name" value="DUF5990"/>
    <property type="match status" value="1"/>
</dbReference>
<reference evidence="1 2" key="1">
    <citation type="submission" date="2019-09" db="EMBL/GenBank/DDBJ databases">
        <title>Genome Sequences of Streptomyces kaniharaensis ATCC 21070.</title>
        <authorList>
            <person name="Zhu W."/>
            <person name="De Crecy-Lagard V."/>
            <person name="Richards N.G."/>
        </authorList>
    </citation>
    <scope>NUCLEOTIDE SEQUENCE [LARGE SCALE GENOMIC DNA]</scope>
    <source>
        <strain evidence="1 2">SF-557</strain>
    </source>
</reference>
<dbReference type="RefSeq" id="WP_153459888.1">
    <property type="nucleotide sequence ID" value="NZ_WBOF01000001.1"/>
</dbReference>
<protein>
    <submittedName>
        <fullName evidence="1">Monooxygenase</fullName>
    </submittedName>
</protein>
<evidence type="ECO:0000313" key="1">
    <source>
        <dbReference type="EMBL" id="MQS11204.1"/>
    </source>
</evidence>
<organism evidence="1 2">
    <name type="scientific">Streptomyces kaniharaensis</name>
    <dbReference type="NCBI Taxonomy" id="212423"/>
    <lineage>
        <taxon>Bacteria</taxon>
        <taxon>Bacillati</taxon>
        <taxon>Actinomycetota</taxon>
        <taxon>Actinomycetes</taxon>
        <taxon>Kitasatosporales</taxon>
        <taxon>Streptomycetaceae</taxon>
        <taxon>Streptomyces</taxon>
    </lineage>
</organism>
<dbReference type="EMBL" id="WBOF01000001">
    <property type="protein sequence ID" value="MQS11204.1"/>
    <property type="molecule type" value="Genomic_DNA"/>
</dbReference>
<dbReference type="OrthoDB" id="3783022at2"/>
<dbReference type="InterPro" id="IPR046032">
    <property type="entry name" value="DUF5990"/>
</dbReference>
<dbReference type="Proteomes" id="UP000450000">
    <property type="component" value="Unassembled WGS sequence"/>
</dbReference>
<sequence>MQLRIEATDLPGRECAAAPGFPGYRDIHVAVQRRAKPGELLDPYPGDAPRAEWTLECAAKATPTGVDITGRYVQGGPGGRFVYLNWVTAEGDGWSLFRRAKLLLEEIDPATVKAAVNTGLLVARLGLTDAKGHPLCAAVRPPLVTWTAEG</sequence>
<keyword evidence="1" id="KW-0503">Monooxygenase</keyword>
<name>A0A6N7KM31_9ACTN</name>
<dbReference type="GO" id="GO:0004497">
    <property type="term" value="F:monooxygenase activity"/>
    <property type="evidence" value="ECO:0007669"/>
    <property type="project" value="UniProtKB-KW"/>
</dbReference>
<comment type="caution">
    <text evidence="1">The sequence shown here is derived from an EMBL/GenBank/DDBJ whole genome shotgun (WGS) entry which is preliminary data.</text>
</comment>
<evidence type="ECO:0000313" key="2">
    <source>
        <dbReference type="Proteomes" id="UP000450000"/>
    </source>
</evidence>
<accession>A0A6N7KM31</accession>